<dbReference type="InterPro" id="IPR041645">
    <property type="entry name" value="ADAMTS_CR_2"/>
</dbReference>
<dbReference type="Pfam" id="PF01390">
    <property type="entry name" value="SEA"/>
    <property type="match status" value="1"/>
</dbReference>
<accession>A0A8B6E9Y5</accession>
<reference evidence="14" key="1">
    <citation type="submission" date="2018-11" db="EMBL/GenBank/DDBJ databases">
        <authorList>
            <person name="Alioto T."/>
            <person name="Alioto T."/>
        </authorList>
    </citation>
    <scope>NUCLEOTIDE SEQUENCE</scope>
</reference>
<dbReference type="SUPFAM" id="SSF55486">
    <property type="entry name" value="Metalloproteases ('zincins'), catalytic domain"/>
    <property type="match status" value="1"/>
</dbReference>
<evidence type="ECO:0000256" key="11">
    <source>
        <dbReference type="SAM" id="SignalP"/>
    </source>
</evidence>
<evidence type="ECO:0000256" key="1">
    <source>
        <dbReference type="ARBA" id="ARBA00022670"/>
    </source>
</evidence>
<dbReference type="GO" id="GO:0004222">
    <property type="term" value="F:metalloendopeptidase activity"/>
    <property type="evidence" value="ECO:0007669"/>
    <property type="project" value="InterPro"/>
</dbReference>
<keyword evidence="3" id="KW-0378">Hydrolase</keyword>
<dbReference type="PROSITE" id="PS50215">
    <property type="entry name" value="ADAM_MEPRO"/>
    <property type="match status" value="1"/>
</dbReference>
<feature type="region of interest" description="Disordered" evidence="9">
    <location>
        <begin position="868"/>
        <end position="898"/>
    </location>
</feature>
<evidence type="ECO:0008006" key="16">
    <source>
        <dbReference type="Google" id="ProtNLM"/>
    </source>
</evidence>
<keyword evidence="10" id="KW-0812">Transmembrane</keyword>
<evidence type="ECO:0000259" key="12">
    <source>
        <dbReference type="PROSITE" id="PS50024"/>
    </source>
</evidence>
<evidence type="ECO:0000259" key="13">
    <source>
        <dbReference type="PROSITE" id="PS50215"/>
    </source>
</evidence>
<keyword evidence="15" id="KW-1185">Reference proteome</keyword>
<proteinExistence type="predicted"/>
<keyword evidence="7" id="KW-0325">Glycoprotein</keyword>
<feature type="binding site" evidence="8">
    <location>
        <position position="373"/>
    </location>
    <ligand>
        <name>Zn(2+)</name>
        <dbReference type="ChEBI" id="CHEBI:29105"/>
        <note>catalytic</note>
    </ligand>
</feature>
<keyword evidence="1" id="KW-0645">Protease</keyword>
<keyword evidence="5" id="KW-0482">Metalloprotease</keyword>
<evidence type="ECO:0000256" key="7">
    <source>
        <dbReference type="ARBA" id="ARBA00023180"/>
    </source>
</evidence>
<feature type="signal peptide" evidence="11">
    <location>
        <begin position="1"/>
        <end position="17"/>
    </location>
</feature>
<dbReference type="SMART" id="SM00200">
    <property type="entry name" value="SEA"/>
    <property type="match status" value="1"/>
</dbReference>
<evidence type="ECO:0000256" key="8">
    <source>
        <dbReference type="PROSITE-ProRule" id="PRU00276"/>
    </source>
</evidence>
<gene>
    <name evidence="14" type="ORF">MGAL_10B019457</name>
</gene>
<feature type="binding site" evidence="8">
    <location>
        <position position="363"/>
    </location>
    <ligand>
        <name>Zn(2+)</name>
        <dbReference type="ChEBI" id="CHEBI:29105"/>
        <note>catalytic</note>
    </ligand>
</feature>
<keyword evidence="6" id="KW-1015">Disulfide bond</keyword>
<name>A0A8B6E9Y5_MYTGA</name>
<dbReference type="Pfam" id="PF17771">
    <property type="entry name" value="ADAMTS_CR_2"/>
    <property type="match status" value="1"/>
</dbReference>
<dbReference type="PROSITE" id="PS50024">
    <property type="entry name" value="SEA"/>
    <property type="match status" value="1"/>
</dbReference>
<evidence type="ECO:0000313" key="14">
    <source>
        <dbReference type="EMBL" id="VDI31346.1"/>
    </source>
</evidence>
<feature type="chain" id="PRO_5032492457" description="Peptidase M12B domain-containing protein" evidence="11">
    <location>
        <begin position="18"/>
        <end position="1325"/>
    </location>
</feature>
<dbReference type="Gene3D" id="3.40.1620.60">
    <property type="match status" value="1"/>
</dbReference>
<feature type="region of interest" description="Disordered" evidence="9">
    <location>
        <begin position="967"/>
        <end position="995"/>
    </location>
</feature>
<feature type="binding site" evidence="8">
    <location>
        <position position="367"/>
    </location>
    <ligand>
        <name>Zn(2+)</name>
        <dbReference type="ChEBI" id="CHEBI:29105"/>
        <note>catalytic</note>
    </ligand>
</feature>
<sequence>MKFFSFVFVLWIPNIACFLRWSSNDNVEYKEEIPVEISQGQRTRRSTDDSFHPQTYDLDLKVEGSQVHFHLERNDDINTNVPTLSLSQGVLTDIYLQEQKESIFYQDIKNGASFVVQQDKMHPENMFGTFNSGGDSFILQSPKERLSSLHSGSNRFELIKEIRNRTDFGDGLKSGDNFESLPVRKHHRQKRATGSNQIELLIVCDYAIYDYWLGQSEASTPSEKETEALTSVRQYYAFVLNGMDAMYKNIQTTDYTISVLFSGIVIAQTPNDAPWTESIKNTASSPNTVDSLAALNKFTAWIQANSSHLPERDHSMLFSRYDLSYNGNNGNAGLAFTGAICSVQSQSIVQDAFNFIIITVAAHELGHSLSAQHDGYENSCDVNGAYIMASSSSPQQDTTATHPWIFSTCSTDYFRSQIDELELSGESNNCMKTLGSNFDPTALAPYDQSLAGQVYDADAQCSHIYGDGSNMCRGQYSGNFESICNVLWCSNQDGSSCFTSIAGEGTLCGNKKWCVSGVCTSNSNAPSGNENCLYGDRKGVVFNDVGWTCAQMYIFGPHNCDNTQVQQLCCASCNPETTTIALTTEAQTTTTKLLTTTDYLTTTESFTTTEPLTTTKSVTTTEPLTTTESVTTTKPLTTTESVTTTKPLTTTESVTTTKPLTTTESVTTTKPLTTTESVTTSEPRTTTESVTTTEPRTTTDYVTTTKPLTTTESVTTTEPLTTTESVTTTEPLTTTELVTTTEAVTTKEPVTTTETLTTTEYVTTSEPLTTTESVTITEAVTITESVTTTEHATLTELATTPEHVTTTTAVATPEPVTTTESVTTIEPVTTTESVTTIEPVTTTDSVTTTEPVISTESLATTELLTTKNAGSTTEHPPTLESVVTTHPQTSTKSVTTTEPLTTPEAVITTQPQTTTKSVTTTKLQTTAKSVTTNKLLTTRKTEPLTSSKSVITQEPESFTSAKTITTTETVTTTEPQTTPGSVITTQPQTTTRSVTTRIPVTSSNSQTTQEPLTTIEPVTTTKPLPSTASVTSTEPITTASDTTTDLLTTTLGKSPTSSSGLVDTSRQFEASVTMDKTWNPAYANSSSTEYLDLQKNFTKQLTNMYENTTIKDDIENVTITGFRNGSVITDYIIELKPGTTESETTITNITKEAVENIKSNPSPDFDLIKLINTDKIVVEEVIAKTTSQPDETTQSTTQSVETTDNLEPLLIGIGAVGGVVILGIGICIIICCMRSRKSSQNADKTNKSYLNRDDGHINHGMIKESVRESHSFNGFEGRTSNRQPIDPYRTSYGNSNNTHPAWYPAYNAGDTMFGSGGRHNEGFSS</sequence>
<feature type="active site" evidence="8">
    <location>
        <position position="364"/>
    </location>
</feature>
<keyword evidence="2 8" id="KW-0479">Metal-binding</keyword>
<evidence type="ECO:0000256" key="2">
    <source>
        <dbReference type="ARBA" id="ARBA00022723"/>
    </source>
</evidence>
<evidence type="ECO:0000313" key="15">
    <source>
        <dbReference type="Proteomes" id="UP000596742"/>
    </source>
</evidence>
<comment type="caution">
    <text evidence="14">The sequence shown here is derived from an EMBL/GenBank/DDBJ whole genome shotgun (WGS) entry which is preliminary data.</text>
</comment>
<keyword evidence="4 8" id="KW-0862">Zinc</keyword>
<dbReference type="Pfam" id="PF01421">
    <property type="entry name" value="Reprolysin"/>
    <property type="match status" value="1"/>
</dbReference>
<dbReference type="GO" id="GO:0006508">
    <property type="term" value="P:proteolysis"/>
    <property type="evidence" value="ECO:0007669"/>
    <property type="project" value="UniProtKB-KW"/>
</dbReference>
<organism evidence="14 15">
    <name type="scientific">Mytilus galloprovincialis</name>
    <name type="common">Mediterranean mussel</name>
    <dbReference type="NCBI Taxonomy" id="29158"/>
    <lineage>
        <taxon>Eukaryota</taxon>
        <taxon>Metazoa</taxon>
        <taxon>Spiralia</taxon>
        <taxon>Lophotrochozoa</taxon>
        <taxon>Mollusca</taxon>
        <taxon>Bivalvia</taxon>
        <taxon>Autobranchia</taxon>
        <taxon>Pteriomorphia</taxon>
        <taxon>Mytilida</taxon>
        <taxon>Mytiloidea</taxon>
        <taxon>Mytilidae</taxon>
        <taxon>Mytilinae</taxon>
        <taxon>Mytilus</taxon>
    </lineage>
</organism>
<dbReference type="InterPro" id="IPR024079">
    <property type="entry name" value="MetalloPept_cat_dom_sf"/>
</dbReference>
<dbReference type="Gene3D" id="3.40.390.10">
    <property type="entry name" value="Collagenase (Catalytic Domain)"/>
    <property type="match status" value="1"/>
</dbReference>
<keyword evidence="10" id="KW-1133">Transmembrane helix</keyword>
<dbReference type="InterPro" id="IPR001590">
    <property type="entry name" value="Peptidase_M12B"/>
</dbReference>
<evidence type="ECO:0000256" key="10">
    <source>
        <dbReference type="SAM" id="Phobius"/>
    </source>
</evidence>
<protein>
    <recommendedName>
        <fullName evidence="16">Peptidase M12B domain-containing protein</fullName>
    </recommendedName>
</protein>
<feature type="domain" description="SEA" evidence="12">
    <location>
        <begin position="1062"/>
        <end position="1175"/>
    </location>
</feature>
<evidence type="ECO:0000256" key="9">
    <source>
        <dbReference type="SAM" id="MobiDB-lite"/>
    </source>
</evidence>
<feature type="domain" description="Peptidase M12B" evidence="13">
    <location>
        <begin position="196"/>
        <end position="420"/>
    </location>
</feature>
<dbReference type="InterPro" id="IPR036364">
    <property type="entry name" value="SEA_dom_sf"/>
</dbReference>
<dbReference type="Gene3D" id="3.30.70.960">
    <property type="entry name" value="SEA domain"/>
    <property type="match status" value="1"/>
</dbReference>
<comment type="caution">
    <text evidence="8">Lacks conserved residue(s) required for the propagation of feature annotation.</text>
</comment>
<dbReference type="Proteomes" id="UP000596742">
    <property type="component" value="Unassembled WGS sequence"/>
</dbReference>
<evidence type="ECO:0000256" key="6">
    <source>
        <dbReference type="ARBA" id="ARBA00023157"/>
    </source>
</evidence>
<dbReference type="SUPFAM" id="SSF82671">
    <property type="entry name" value="SEA domain"/>
    <property type="match status" value="1"/>
</dbReference>
<dbReference type="OrthoDB" id="6097485at2759"/>
<dbReference type="EMBL" id="UYJE01004779">
    <property type="protein sequence ID" value="VDI31346.1"/>
    <property type="molecule type" value="Genomic_DNA"/>
</dbReference>
<evidence type="ECO:0000256" key="4">
    <source>
        <dbReference type="ARBA" id="ARBA00022833"/>
    </source>
</evidence>
<evidence type="ECO:0000256" key="3">
    <source>
        <dbReference type="ARBA" id="ARBA00022801"/>
    </source>
</evidence>
<keyword evidence="10" id="KW-0472">Membrane</keyword>
<dbReference type="InterPro" id="IPR000082">
    <property type="entry name" value="SEA_dom"/>
</dbReference>
<keyword evidence="11" id="KW-0732">Signal</keyword>
<feature type="transmembrane region" description="Helical" evidence="10">
    <location>
        <begin position="1209"/>
        <end position="1232"/>
    </location>
</feature>
<evidence type="ECO:0000256" key="5">
    <source>
        <dbReference type="ARBA" id="ARBA00023049"/>
    </source>
</evidence>
<dbReference type="GO" id="GO:0046872">
    <property type="term" value="F:metal ion binding"/>
    <property type="evidence" value="ECO:0007669"/>
    <property type="project" value="UniProtKB-KW"/>
</dbReference>
<feature type="region of interest" description="Disordered" evidence="9">
    <location>
        <begin position="611"/>
        <end position="697"/>
    </location>
</feature>